<dbReference type="PATRIC" id="fig|1666911.3.peg.1568"/>
<dbReference type="Pfam" id="PF10282">
    <property type="entry name" value="Lactonase"/>
    <property type="match status" value="1"/>
</dbReference>
<dbReference type="Gene3D" id="2.130.10.10">
    <property type="entry name" value="YVTN repeat-like/Quinoprotein amine dehydrogenase"/>
    <property type="match status" value="1"/>
</dbReference>
<dbReference type="Proteomes" id="UP000050465">
    <property type="component" value="Unassembled WGS sequence"/>
</dbReference>
<dbReference type="Pfam" id="PF13448">
    <property type="entry name" value="DUF4114"/>
    <property type="match status" value="1"/>
</dbReference>
<evidence type="ECO:0000259" key="1">
    <source>
        <dbReference type="Pfam" id="PF13448"/>
    </source>
</evidence>
<dbReference type="SUPFAM" id="SSF63829">
    <property type="entry name" value="Calcium-dependent phosphotriesterase"/>
    <property type="match status" value="1"/>
</dbReference>
<name>A0A0P7ZU98_9CYAN</name>
<reference evidence="2 3" key="1">
    <citation type="submission" date="2015-09" db="EMBL/GenBank/DDBJ databases">
        <title>Identification and resolution of microdiversity through metagenomic sequencing of parallel consortia.</title>
        <authorList>
            <person name="Nelson W.C."/>
            <person name="Romine M.F."/>
            <person name="Lindemann S.R."/>
        </authorList>
    </citation>
    <scope>NUCLEOTIDE SEQUENCE [LARGE SCALE GENOMIC DNA]</scope>
    <source>
        <strain evidence="2">Ana</strain>
    </source>
</reference>
<gene>
    <name evidence="2" type="ORF">HLUCCA11_01745</name>
</gene>
<proteinExistence type="predicted"/>
<comment type="caution">
    <text evidence="2">The sequence shown here is derived from an EMBL/GenBank/DDBJ whole genome shotgun (WGS) entry which is preliminary data.</text>
</comment>
<dbReference type="SUPFAM" id="SSF63825">
    <property type="entry name" value="YWTD domain"/>
    <property type="match status" value="1"/>
</dbReference>
<feature type="domain" description="DUF4114" evidence="1">
    <location>
        <begin position="602"/>
        <end position="678"/>
    </location>
</feature>
<protein>
    <recommendedName>
        <fullName evidence="1">DUF4114 domain-containing protein</fullName>
    </recommendedName>
</protein>
<evidence type="ECO:0000313" key="2">
    <source>
        <dbReference type="EMBL" id="KPQ37176.1"/>
    </source>
</evidence>
<organism evidence="2 3">
    <name type="scientific">Phormidesmis priestleyi Ana</name>
    <dbReference type="NCBI Taxonomy" id="1666911"/>
    <lineage>
        <taxon>Bacteria</taxon>
        <taxon>Bacillati</taxon>
        <taxon>Cyanobacteriota</taxon>
        <taxon>Cyanophyceae</taxon>
        <taxon>Leptolyngbyales</taxon>
        <taxon>Leptolyngbyaceae</taxon>
        <taxon>Phormidesmis</taxon>
    </lineage>
</organism>
<dbReference type="AlphaFoldDB" id="A0A0P7ZU98"/>
<dbReference type="STRING" id="1666911.HLUCCA11_01745"/>
<accession>A0A0P7ZU98</accession>
<dbReference type="Gene3D" id="2.120.10.30">
    <property type="entry name" value="TolB, C-terminal domain"/>
    <property type="match status" value="1"/>
</dbReference>
<dbReference type="InterPro" id="IPR025193">
    <property type="entry name" value="DUF4114"/>
</dbReference>
<sequence>MISATLIWDTAVSLPLNSPNNDGPEGIEIYKNFLYATDFVGSNIDVYKIDAQSGALRYSSSFGSTGSGIGNFGPDSPVDMSFFTLSNGQTKAYVPAAINQRIVVLDVDPQTGALTWDVANSQANGQVELSTPYGIEINGNFLYATDYGGSNIDIYEINRETGGLTFISSFGSQGRGVDQFSSGSPVDMSFFELVGGATKAYVPDAENQRIVVLDVDTQTGALSWDEALTLPNGLPESTLQYGLEIDENQLYVTDWGGHNIDIYNIDPQTGALAYTHSVGSEGTGTGQFITPVDLSFYKTEDGITRAYVPDSGNKRIAALQVADAAIAASADEGLLSVVGGGQTQLTLTLTTSDLAAVSEIVVISTDSPDGAIGGFGIDSENYLLAAQPSAEVVFSVLDRASTPPGFSLERTITVEGGRYLNFVLIQGGSLQDAIDRPDQVKVSMGAQILTQGNTLGNTGALANGALAQNALADAFVAQIGLGAGYEESASGAGRVVLTVRLADRDRPIGSSKQTGNAGSNLIDLTEEVGVLTAEFEVYREASFNSAVGFFKVVDTQGSVLTDRDALLAPGDEGYAAAALKHRLDMSLSSSNKTTSRYQFEIEGGQMLSAFIVVDGTIDEYLAAAATADTSDDLHIFFTHMGVNADSGDHVKLLGDNTFGFEDTMGGGDGDFDDIIVKAIFS</sequence>
<dbReference type="InterPro" id="IPR015943">
    <property type="entry name" value="WD40/YVTN_repeat-like_dom_sf"/>
</dbReference>
<evidence type="ECO:0000313" key="3">
    <source>
        <dbReference type="Proteomes" id="UP000050465"/>
    </source>
</evidence>
<dbReference type="EMBL" id="LJZR01000002">
    <property type="protein sequence ID" value="KPQ37176.1"/>
    <property type="molecule type" value="Genomic_DNA"/>
</dbReference>
<dbReference type="InterPro" id="IPR019405">
    <property type="entry name" value="Lactonase_7-beta_prop"/>
</dbReference>
<dbReference type="InterPro" id="IPR011042">
    <property type="entry name" value="6-blade_b-propeller_TolB-like"/>
</dbReference>